<sequence length="285" mass="31774">MTRLARTYPGPTLNRDDGEPAWPAGWSLERFNSMKVMETFEIPHGDLALMTAIRDTFHPLPPTPSVEEMLRNIAEGQARRRAELGLPPVLAVAAPKEMTGQIVETVERLGPSGRPWGFVLLRVTYGDDARWAAFKSRFMELLQQSVDPELEVGWERIKDDLSIEMIEDVALDHAGLPESLKYFQGVQERGGIAVGLDLQVFLVVNEECVNSVLNAEGDGVPFVLAQDVEYGQQEEEQNEESYPGVFKVSIDALLSSLYVGLQGMSMAPEELWPFADPIFEGTDFF</sequence>
<gene>
    <name evidence="2" type="ORF">K444DRAFT_619690</name>
</gene>
<evidence type="ECO:0000256" key="1">
    <source>
        <dbReference type="SAM" id="MobiDB-lite"/>
    </source>
</evidence>
<keyword evidence="3" id="KW-1185">Reference proteome</keyword>
<evidence type="ECO:0000313" key="3">
    <source>
        <dbReference type="Proteomes" id="UP000235371"/>
    </source>
</evidence>
<evidence type="ECO:0000313" key="2">
    <source>
        <dbReference type="EMBL" id="PMD53012.1"/>
    </source>
</evidence>
<dbReference type="AlphaFoldDB" id="A0A2J6SQG6"/>
<dbReference type="GeneID" id="36589634"/>
<dbReference type="RefSeq" id="XP_024729916.1">
    <property type="nucleotide sequence ID" value="XM_024881557.1"/>
</dbReference>
<dbReference type="OrthoDB" id="3625985at2759"/>
<name>A0A2J6SQG6_9HELO</name>
<feature type="region of interest" description="Disordered" evidence="1">
    <location>
        <begin position="1"/>
        <end position="20"/>
    </location>
</feature>
<dbReference type="STRING" id="1095630.A0A2J6SQG6"/>
<dbReference type="Proteomes" id="UP000235371">
    <property type="component" value="Unassembled WGS sequence"/>
</dbReference>
<dbReference type="EMBL" id="KZ613895">
    <property type="protein sequence ID" value="PMD53012.1"/>
    <property type="molecule type" value="Genomic_DNA"/>
</dbReference>
<protein>
    <submittedName>
        <fullName evidence="2">Uncharacterized protein</fullName>
    </submittedName>
</protein>
<proteinExistence type="predicted"/>
<dbReference type="InParanoid" id="A0A2J6SQG6"/>
<reference evidence="2 3" key="1">
    <citation type="submission" date="2016-04" db="EMBL/GenBank/DDBJ databases">
        <title>A degradative enzymes factory behind the ericoid mycorrhizal symbiosis.</title>
        <authorList>
            <consortium name="DOE Joint Genome Institute"/>
            <person name="Martino E."/>
            <person name="Morin E."/>
            <person name="Grelet G."/>
            <person name="Kuo A."/>
            <person name="Kohler A."/>
            <person name="Daghino S."/>
            <person name="Barry K."/>
            <person name="Choi C."/>
            <person name="Cichocki N."/>
            <person name="Clum A."/>
            <person name="Copeland A."/>
            <person name="Hainaut M."/>
            <person name="Haridas S."/>
            <person name="Labutti K."/>
            <person name="Lindquist E."/>
            <person name="Lipzen A."/>
            <person name="Khouja H.-R."/>
            <person name="Murat C."/>
            <person name="Ohm R."/>
            <person name="Olson A."/>
            <person name="Spatafora J."/>
            <person name="Veneault-Fourrey C."/>
            <person name="Henrissat B."/>
            <person name="Grigoriev I."/>
            <person name="Martin F."/>
            <person name="Perotto S."/>
        </authorList>
    </citation>
    <scope>NUCLEOTIDE SEQUENCE [LARGE SCALE GENOMIC DNA]</scope>
    <source>
        <strain evidence="2 3">E</strain>
    </source>
</reference>
<organism evidence="2 3">
    <name type="scientific">Hyaloscypha bicolor E</name>
    <dbReference type="NCBI Taxonomy" id="1095630"/>
    <lineage>
        <taxon>Eukaryota</taxon>
        <taxon>Fungi</taxon>
        <taxon>Dikarya</taxon>
        <taxon>Ascomycota</taxon>
        <taxon>Pezizomycotina</taxon>
        <taxon>Leotiomycetes</taxon>
        <taxon>Helotiales</taxon>
        <taxon>Hyaloscyphaceae</taxon>
        <taxon>Hyaloscypha</taxon>
        <taxon>Hyaloscypha bicolor</taxon>
    </lineage>
</organism>
<accession>A0A2J6SQG6</accession>